<reference evidence="2" key="1">
    <citation type="submission" date="2020-06" db="EMBL/GenBank/DDBJ databases">
        <authorList>
            <person name="Li T."/>
            <person name="Hu X."/>
            <person name="Zhang T."/>
            <person name="Song X."/>
            <person name="Zhang H."/>
            <person name="Dai N."/>
            <person name="Sheng W."/>
            <person name="Hou X."/>
            <person name="Wei L."/>
        </authorList>
    </citation>
    <scope>NUCLEOTIDE SEQUENCE</scope>
    <source>
        <strain evidence="2">G02</strain>
        <tissue evidence="2">Leaf</tissue>
    </source>
</reference>
<gene>
    <name evidence="2" type="ORF">Sradi_0758900</name>
</gene>
<comment type="caution">
    <text evidence="2">The sequence shown here is derived from an EMBL/GenBank/DDBJ whole genome shotgun (WGS) entry which is preliminary data.</text>
</comment>
<feature type="domain" description="Retrovirus-related Pol polyprotein from transposon TNT 1-94-like beta-barrel" evidence="1">
    <location>
        <begin position="136"/>
        <end position="209"/>
    </location>
</feature>
<dbReference type="InterPro" id="IPR054722">
    <property type="entry name" value="PolX-like_BBD"/>
</dbReference>
<organism evidence="2">
    <name type="scientific">Sesamum radiatum</name>
    <name type="common">Black benniseed</name>
    <dbReference type="NCBI Taxonomy" id="300843"/>
    <lineage>
        <taxon>Eukaryota</taxon>
        <taxon>Viridiplantae</taxon>
        <taxon>Streptophyta</taxon>
        <taxon>Embryophyta</taxon>
        <taxon>Tracheophyta</taxon>
        <taxon>Spermatophyta</taxon>
        <taxon>Magnoliopsida</taxon>
        <taxon>eudicotyledons</taxon>
        <taxon>Gunneridae</taxon>
        <taxon>Pentapetalae</taxon>
        <taxon>asterids</taxon>
        <taxon>lamiids</taxon>
        <taxon>Lamiales</taxon>
        <taxon>Pedaliaceae</taxon>
        <taxon>Sesamum</taxon>
    </lineage>
</organism>
<name>A0AAW2VP76_SESRA</name>
<dbReference type="Pfam" id="PF22936">
    <property type="entry name" value="Pol_BBD"/>
    <property type="match status" value="1"/>
</dbReference>
<proteinExistence type="predicted"/>
<evidence type="ECO:0000259" key="1">
    <source>
        <dbReference type="Pfam" id="PF22936"/>
    </source>
</evidence>
<accession>A0AAW2VP76</accession>
<dbReference type="AlphaFoldDB" id="A0AAW2VP76"/>
<reference evidence="2" key="2">
    <citation type="journal article" date="2024" name="Plant">
        <title>Genomic evolution and insights into agronomic trait innovations of Sesamum species.</title>
        <authorList>
            <person name="Miao H."/>
            <person name="Wang L."/>
            <person name="Qu L."/>
            <person name="Liu H."/>
            <person name="Sun Y."/>
            <person name="Le M."/>
            <person name="Wang Q."/>
            <person name="Wei S."/>
            <person name="Zheng Y."/>
            <person name="Lin W."/>
            <person name="Duan Y."/>
            <person name="Cao H."/>
            <person name="Xiong S."/>
            <person name="Wang X."/>
            <person name="Wei L."/>
            <person name="Li C."/>
            <person name="Ma Q."/>
            <person name="Ju M."/>
            <person name="Zhao R."/>
            <person name="Li G."/>
            <person name="Mu C."/>
            <person name="Tian Q."/>
            <person name="Mei H."/>
            <person name="Zhang T."/>
            <person name="Gao T."/>
            <person name="Zhang H."/>
        </authorList>
    </citation>
    <scope>NUCLEOTIDE SEQUENCE</scope>
    <source>
        <strain evidence="2">G02</strain>
    </source>
</reference>
<sequence length="280" mass="31377">MEMTDTGDNIAMQVKDGFKRDIEQKSNLRRKRQQYCEHCARAGHTKKTRFKIHRTPDWYKELLEQKRKEGGGSGGTLQPILLMTEGCNHRYSHLRRVRGSTSQSDLSHQVNFAQFDDFVGMNSILNSSGDRVLSCWIVDTGATNPMCATPNLLTHLVLSSTPTTVHIPDGSVQAVSHSGIAHLDNNLTLKNVLLVPSFKFNLLSVPKLCSTSSIDVHFHSSHCSLEDRGTKRIIVVGKLLGNLYVLDDTSFNLRTIQSFSTCKHSCFNAKSADHVDLWHK</sequence>
<evidence type="ECO:0000313" key="2">
    <source>
        <dbReference type="EMBL" id="KAL0431329.1"/>
    </source>
</evidence>
<dbReference type="EMBL" id="JACGWJ010000003">
    <property type="protein sequence ID" value="KAL0431329.1"/>
    <property type="molecule type" value="Genomic_DNA"/>
</dbReference>
<protein>
    <recommendedName>
        <fullName evidence="1">Retrovirus-related Pol polyprotein from transposon TNT 1-94-like beta-barrel domain-containing protein</fullName>
    </recommendedName>
</protein>